<dbReference type="SMART" id="SM00091">
    <property type="entry name" value="PAS"/>
    <property type="match status" value="2"/>
</dbReference>
<dbReference type="PROSITE" id="PS50112">
    <property type="entry name" value="PAS"/>
    <property type="match status" value="2"/>
</dbReference>
<reference evidence="8 9" key="1">
    <citation type="submission" date="2019-09" db="EMBL/GenBank/DDBJ databases">
        <title>Ecophysiology of the spiral-shaped methanotroph Methylospira mobilis as revealed by the complete genome sequence.</title>
        <authorList>
            <person name="Oshkin I.Y."/>
            <person name="Dedysh S.N."/>
            <person name="Miroshnikov K."/>
            <person name="Danilova O.V."/>
            <person name="Hakobyan A."/>
            <person name="Liesack W."/>
        </authorList>
    </citation>
    <scope>NUCLEOTIDE SEQUENCE [LARGE SCALE GENOMIC DNA]</scope>
    <source>
        <strain evidence="8 9">Shm1</strain>
    </source>
</reference>
<dbReference type="Pfam" id="PF08447">
    <property type="entry name" value="PAS_3"/>
    <property type="match status" value="1"/>
</dbReference>
<feature type="domain" description="PAS" evidence="6">
    <location>
        <begin position="179"/>
        <end position="224"/>
    </location>
</feature>
<evidence type="ECO:0000256" key="5">
    <source>
        <dbReference type="ARBA" id="ARBA00022777"/>
    </source>
</evidence>
<dbReference type="AlphaFoldDB" id="A0A5Q0BQI7"/>
<evidence type="ECO:0000259" key="6">
    <source>
        <dbReference type="PROSITE" id="PS50112"/>
    </source>
</evidence>
<proteinExistence type="predicted"/>
<dbReference type="InterPro" id="IPR052162">
    <property type="entry name" value="Sensor_kinase/Photoreceptor"/>
</dbReference>
<dbReference type="NCBIfam" id="TIGR00229">
    <property type="entry name" value="sensory_box"/>
    <property type="match status" value="2"/>
</dbReference>
<feature type="domain" description="PAC" evidence="7">
    <location>
        <begin position="128"/>
        <end position="183"/>
    </location>
</feature>
<keyword evidence="3" id="KW-0597">Phosphoprotein</keyword>
<dbReference type="SMART" id="SM00086">
    <property type="entry name" value="PAC"/>
    <property type="match status" value="2"/>
</dbReference>
<feature type="domain" description="PAS" evidence="6">
    <location>
        <begin position="52"/>
        <end position="112"/>
    </location>
</feature>
<dbReference type="GO" id="GO:0004673">
    <property type="term" value="F:protein histidine kinase activity"/>
    <property type="evidence" value="ECO:0007669"/>
    <property type="project" value="UniProtKB-EC"/>
</dbReference>
<dbReference type="InterPro" id="IPR001610">
    <property type="entry name" value="PAC"/>
</dbReference>
<dbReference type="CDD" id="cd00130">
    <property type="entry name" value="PAS"/>
    <property type="match status" value="2"/>
</dbReference>
<dbReference type="RefSeq" id="WP_153250425.1">
    <property type="nucleotide sequence ID" value="NZ_CP044205.1"/>
</dbReference>
<dbReference type="InterPro" id="IPR035965">
    <property type="entry name" value="PAS-like_dom_sf"/>
</dbReference>
<dbReference type="Gene3D" id="2.10.70.100">
    <property type="match status" value="1"/>
</dbReference>
<feature type="domain" description="PAC" evidence="7">
    <location>
        <begin position="1"/>
        <end position="51"/>
    </location>
</feature>
<evidence type="ECO:0000259" key="7">
    <source>
        <dbReference type="PROSITE" id="PS50113"/>
    </source>
</evidence>
<comment type="catalytic activity">
    <reaction evidence="1">
        <text>ATP + protein L-histidine = ADP + protein N-phospho-L-histidine.</text>
        <dbReference type="EC" id="2.7.13.3"/>
    </reaction>
</comment>
<dbReference type="EC" id="2.7.13.3" evidence="2"/>
<keyword evidence="9" id="KW-1185">Reference proteome</keyword>
<dbReference type="EMBL" id="CP044205">
    <property type="protein sequence ID" value="QFY44464.1"/>
    <property type="molecule type" value="Genomic_DNA"/>
</dbReference>
<dbReference type="InterPro" id="IPR000700">
    <property type="entry name" value="PAS-assoc_C"/>
</dbReference>
<dbReference type="Gene3D" id="3.30.450.20">
    <property type="entry name" value="PAS domain"/>
    <property type="match status" value="3"/>
</dbReference>
<evidence type="ECO:0000256" key="3">
    <source>
        <dbReference type="ARBA" id="ARBA00022553"/>
    </source>
</evidence>
<dbReference type="PANTHER" id="PTHR43304:SF1">
    <property type="entry name" value="PAC DOMAIN-CONTAINING PROTEIN"/>
    <property type="match status" value="1"/>
</dbReference>
<evidence type="ECO:0000256" key="4">
    <source>
        <dbReference type="ARBA" id="ARBA00022679"/>
    </source>
</evidence>
<organism evidence="8 9">
    <name type="scientific">Candidatus Methylospira mobilis</name>
    <dbReference type="NCBI Taxonomy" id="1808979"/>
    <lineage>
        <taxon>Bacteria</taxon>
        <taxon>Pseudomonadati</taxon>
        <taxon>Pseudomonadota</taxon>
        <taxon>Gammaproteobacteria</taxon>
        <taxon>Methylococcales</taxon>
        <taxon>Methylococcaceae</taxon>
        <taxon>Candidatus Methylospira</taxon>
    </lineage>
</organism>
<keyword evidence="4" id="KW-0808">Transferase</keyword>
<evidence type="ECO:0000313" key="9">
    <source>
        <dbReference type="Proteomes" id="UP000325755"/>
    </source>
</evidence>
<sequence length="327" mass="37536">MGHRLRMPDGRIKYVHVHYLTEQDQDLNPVLVVGSLQDITAFKKSEEALRLSEERLRQALRVTGAGVFDHNHDKDIIYWSGEQRALHGWGGNEWISLQTFFKCVHPEDRERIVAAVACAHIPDGDGLLDVEYRVVHRDGGVRWLSTRSQTLFDGRHAMRRAVRTIGASRDITDSKRVEMEQRIAATAFQTQEGIIITEFDHRIVRVNRAFTEITGYEAEEVIGKKPSVLKSGRHDESFYRDMLVSLLRSGFWQGEVWGTGINRAIVTPSGSELPQCAETTDERRIMWVILPISASARRQKKKSIIWRFMMRLRGCPTGTACWRIWIV</sequence>
<dbReference type="PROSITE" id="PS50113">
    <property type="entry name" value="PAC"/>
    <property type="match status" value="2"/>
</dbReference>
<accession>A0A5Q0BQI7</accession>
<dbReference type="PANTHER" id="PTHR43304">
    <property type="entry name" value="PHYTOCHROME-LIKE PROTEIN CPH1"/>
    <property type="match status" value="1"/>
</dbReference>
<gene>
    <name evidence="8" type="ORF">F6R98_19040</name>
</gene>
<evidence type="ECO:0000313" key="8">
    <source>
        <dbReference type="EMBL" id="QFY44464.1"/>
    </source>
</evidence>
<dbReference type="InParanoid" id="A0A5Q0BQI7"/>
<dbReference type="Pfam" id="PF13426">
    <property type="entry name" value="PAS_9"/>
    <property type="match status" value="1"/>
</dbReference>
<dbReference type="InterPro" id="IPR000014">
    <property type="entry name" value="PAS"/>
</dbReference>
<dbReference type="SUPFAM" id="SSF55785">
    <property type="entry name" value="PYP-like sensor domain (PAS domain)"/>
    <property type="match status" value="3"/>
</dbReference>
<protein>
    <recommendedName>
        <fullName evidence="2">histidine kinase</fullName>
        <ecNumber evidence="2">2.7.13.3</ecNumber>
    </recommendedName>
</protein>
<evidence type="ECO:0000256" key="1">
    <source>
        <dbReference type="ARBA" id="ARBA00000085"/>
    </source>
</evidence>
<dbReference type="Proteomes" id="UP000325755">
    <property type="component" value="Chromosome"/>
</dbReference>
<evidence type="ECO:0000256" key="2">
    <source>
        <dbReference type="ARBA" id="ARBA00012438"/>
    </source>
</evidence>
<dbReference type="InterPro" id="IPR013655">
    <property type="entry name" value="PAS_fold_3"/>
</dbReference>
<keyword evidence="5" id="KW-0418">Kinase</keyword>
<name>A0A5Q0BQI7_9GAMM</name>
<dbReference type="KEGG" id="mmob:F6R98_19040"/>
<dbReference type="OrthoDB" id="5571399at2"/>